<feature type="domain" description="Methyltransferase" evidence="3">
    <location>
        <begin position="48"/>
        <end position="127"/>
    </location>
</feature>
<keyword evidence="1 4" id="KW-0489">Methyltransferase</keyword>
<keyword evidence="5" id="KW-1185">Reference proteome</keyword>
<dbReference type="RefSeq" id="WP_195000551.1">
    <property type="nucleotide sequence ID" value="NZ_JADLQN010000001.1"/>
</dbReference>
<organism evidence="4 5">
    <name type="scientific">Nocardia higoensis</name>
    <dbReference type="NCBI Taxonomy" id="228599"/>
    <lineage>
        <taxon>Bacteria</taxon>
        <taxon>Bacillati</taxon>
        <taxon>Actinomycetota</taxon>
        <taxon>Actinomycetes</taxon>
        <taxon>Mycobacteriales</taxon>
        <taxon>Nocardiaceae</taxon>
        <taxon>Nocardia</taxon>
    </lineage>
</organism>
<dbReference type="PANTHER" id="PTHR43861:SF1">
    <property type="entry name" value="TRANS-ACONITATE 2-METHYLTRANSFERASE"/>
    <property type="match status" value="1"/>
</dbReference>
<reference evidence="4 5" key="1">
    <citation type="submission" date="2020-10" db="EMBL/GenBank/DDBJ databases">
        <title>Identification of Nocardia species via Next-generation sequencing and recognition of intraspecies genetic diversity.</title>
        <authorList>
            <person name="Li P."/>
            <person name="Li P."/>
            <person name="Lu B."/>
        </authorList>
    </citation>
    <scope>NUCLEOTIDE SEQUENCE [LARGE SCALE GENOMIC DNA]</scope>
    <source>
        <strain evidence="4 5">BJ06-0143</strain>
    </source>
</reference>
<dbReference type="Proteomes" id="UP000707731">
    <property type="component" value="Unassembled WGS sequence"/>
</dbReference>
<dbReference type="GO" id="GO:0032259">
    <property type="term" value="P:methylation"/>
    <property type="evidence" value="ECO:0007669"/>
    <property type="project" value="UniProtKB-KW"/>
</dbReference>
<name>A0ABS0D7C1_9NOCA</name>
<dbReference type="Pfam" id="PF13649">
    <property type="entry name" value="Methyltransf_25"/>
    <property type="match status" value="1"/>
</dbReference>
<sequence>MAADAEQRIIDLYQRHADDWARERGDRLVLEKNWLDRFTALLPEAATVLDLGCGSGMPIAGHLIERGCRVTGVDSSPAMIGRCARRFPGHEWLVGDMRTSAPDRTFHGILAWDSFFHLAPDDQRRMFPVFGTRAAAGAALMFTSGPTADVRIGTYHGEPLYHASLDSDEYRELLHVNGFEVVAHIAEDPGCGLHTVWLARRAER</sequence>
<dbReference type="InterPro" id="IPR041698">
    <property type="entry name" value="Methyltransf_25"/>
</dbReference>
<accession>A0ABS0D7C1</accession>
<dbReference type="InterPro" id="IPR029063">
    <property type="entry name" value="SAM-dependent_MTases_sf"/>
</dbReference>
<evidence type="ECO:0000313" key="5">
    <source>
        <dbReference type="Proteomes" id="UP000707731"/>
    </source>
</evidence>
<dbReference type="PANTHER" id="PTHR43861">
    <property type="entry name" value="TRANS-ACONITATE 2-METHYLTRANSFERASE-RELATED"/>
    <property type="match status" value="1"/>
</dbReference>
<evidence type="ECO:0000256" key="2">
    <source>
        <dbReference type="ARBA" id="ARBA00022679"/>
    </source>
</evidence>
<dbReference type="CDD" id="cd02440">
    <property type="entry name" value="AdoMet_MTases"/>
    <property type="match status" value="1"/>
</dbReference>
<evidence type="ECO:0000259" key="3">
    <source>
        <dbReference type="Pfam" id="PF13649"/>
    </source>
</evidence>
<keyword evidence="2" id="KW-0808">Transferase</keyword>
<evidence type="ECO:0000256" key="1">
    <source>
        <dbReference type="ARBA" id="ARBA00022603"/>
    </source>
</evidence>
<dbReference type="SUPFAM" id="SSF53335">
    <property type="entry name" value="S-adenosyl-L-methionine-dependent methyltransferases"/>
    <property type="match status" value="1"/>
</dbReference>
<protein>
    <submittedName>
        <fullName evidence="4">Methyltransferase domain-containing protein</fullName>
    </submittedName>
</protein>
<dbReference type="GO" id="GO:0008168">
    <property type="term" value="F:methyltransferase activity"/>
    <property type="evidence" value="ECO:0007669"/>
    <property type="project" value="UniProtKB-KW"/>
</dbReference>
<dbReference type="Gene3D" id="3.40.50.150">
    <property type="entry name" value="Vaccinia Virus protein VP39"/>
    <property type="match status" value="1"/>
</dbReference>
<proteinExistence type="predicted"/>
<comment type="caution">
    <text evidence="4">The sequence shown here is derived from an EMBL/GenBank/DDBJ whole genome shotgun (WGS) entry which is preliminary data.</text>
</comment>
<gene>
    <name evidence="4" type="ORF">IU449_03770</name>
</gene>
<dbReference type="EMBL" id="JADLQN010000001">
    <property type="protein sequence ID" value="MBF6353673.1"/>
    <property type="molecule type" value="Genomic_DNA"/>
</dbReference>
<evidence type="ECO:0000313" key="4">
    <source>
        <dbReference type="EMBL" id="MBF6353673.1"/>
    </source>
</evidence>